<evidence type="ECO:0000256" key="6">
    <source>
        <dbReference type="ARBA" id="ARBA00023033"/>
    </source>
</evidence>
<reference evidence="8" key="1">
    <citation type="submission" date="2017-09" db="EMBL/GenBank/DDBJ databases">
        <title>Polyketide synthases of a Diaporthe helianthi virulent isolate.</title>
        <authorList>
            <person name="Baroncelli R."/>
        </authorList>
    </citation>
    <scope>NUCLEOTIDE SEQUENCE [LARGE SCALE GENOMIC DNA]</scope>
    <source>
        <strain evidence="8">7/96</strain>
    </source>
</reference>
<dbReference type="InterPro" id="IPR036396">
    <property type="entry name" value="Cyt_P450_sf"/>
</dbReference>
<evidence type="ECO:0000256" key="7">
    <source>
        <dbReference type="PIRSR" id="PIRSR602403-1"/>
    </source>
</evidence>
<protein>
    <recommendedName>
        <fullName evidence="10">Cytochrome P450</fullName>
    </recommendedName>
</protein>
<dbReference type="PANTHER" id="PTHR46206:SF9">
    <property type="entry name" value="CYTOCHROME P450"/>
    <property type="match status" value="1"/>
</dbReference>
<dbReference type="OrthoDB" id="1844152at2759"/>
<dbReference type="InterPro" id="IPR001128">
    <property type="entry name" value="Cyt_P450"/>
</dbReference>
<dbReference type="GO" id="GO:0005506">
    <property type="term" value="F:iron ion binding"/>
    <property type="evidence" value="ECO:0007669"/>
    <property type="project" value="InterPro"/>
</dbReference>
<dbReference type="InParanoid" id="A0A2P5HJ94"/>
<dbReference type="CDD" id="cd11041">
    <property type="entry name" value="CYP503A1-like"/>
    <property type="match status" value="1"/>
</dbReference>
<dbReference type="PANTHER" id="PTHR46206">
    <property type="entry name" value="CYTOCHROME P450"/>
    <property type="match status" value="1"/>
</dbReference>
<feature type="binding site" description="axial binding residue" evidence="7">
    <location>
        <position position="428"/>
    </location>
    <ligand>
        <name>heme</name>
        <dbReference type="ChEBI" id="CHEBI:30413"/>
    </ligand>
    <ligandPart>
        <name>Fe</name>
        <dbReference type="ChEBI" id="CHEBI:18248"/>
    </ligandPart>
</feature>
<dbReference type="GO" id="GO:0020037">
    <property type="term" value="F:heme binding"/>
    <property type="evidence" value="ECO:0007669"/>
    <property type="project" value="InterPro"/>
</dbReference>
<keyword evidence="7" id="KW-0349">Heme</keyword>
<dbReference type="EMBL" id="MAVT02001684">
    <property type="protein sequence ID" value="POS70322.1"/>
    <property type="molecule type" value="Genomic_DNA"/>
</dbReference>
<proteinExistence type="inferred from homology"/>
<evidence type="ECO:0000256" key="2">
    <source>
        <dbReference type="ARBA" id="ARBA00010617"/>
    </source>
</evidence>
<keyword evidence="9" id="KW-1185">Reference proteome</keyword>
<comment type="caution">
    <text evidence="8">The sequence shown here is derived from an EMBL/GenBank/DDBJ whole genome shotgun (WGS) entry which is preliminary data.</text>
</comment>
<keyword evidence="4" id="KW-0560">Oxidoreductase</keyword>
<evidence type="ECO:0000256" key="3">
    <source>
        <dbReference type="ARBA" id="ARBA00022723"/>
    </source>
</evidence>
<dbReference type="AlphaFoldDB" id="A0A2P5HJ94"/>
<dbReference type="Proteomes" id="UP000094444">
    <property type="component" value="Unassembled WGS sequence"/>
</dbReference>
<gene>
    <name evidence="8" type="ORF">DHEL01_v211284</name>
</gene>
<name>A0A2P5HJ94_DIAHE</name>
<evidence type="ECO:0000256" key="5">
    <source>
        <dbReference type="ARBA" id="ARBA00023004"/>
    </source>
</evidence>
<keyword evidence="3 7" id="KW-0479">Metal-binding</keyword>
<dbReference type="SUPFAM" id="SSF48264">
    <property type="entry name" value="Cytochrome P450"/>
    <property type="match status" value="1"/>
</dbReference>
<comment type="cofactor">
    <cofactor evidence="1 7">
        <name>heme</name>
        <dbReference type="ChEBI" id="CHEBI:30413"/>
    </cofactor>
</comment>
<keyword evidence="5 7" id="KW-0408">Iron</keyword>
<evidence type="ECO:0008006" key="10">
    <source>
        <dbReference type="Google" id="ProtNLM"/>
    </source>
</evidence>
<evidence type="ECO:0000256" key="1">
    <source>
        <dbReference type="ARBA" id="ARBA00001971"/>
    </source>
</evidence>
<sequence length="484" mass="55825">MSSVNIETHMLRLVDLALSASFEKIVGVLLITAWITSVLKGSNQKNIANIPIHNASRLWPAMVSQLNFVTKARSIISSGYQKWKNRNISNLHFLNRSDLHAQVMKRKLTPELSKFLKIASKELDYGWNLDIPQTEDWAEVDIQQISRMLVARMSARMFIGLPACRDAEWIKVTIDYTMDAFTTAFFLRMFPTWMRPVIAAILPSRYRLRRCRDKAEEVMGARMKKHFDAQRAKQRGELVDDEADETLVDWMLDNGTEQETTLAEMANRQCTMTLASIHTTSTNTATFLFELCEHPEWFPVIREEIDQVKEQMGDEEIDYRRWHSRLEKMDSFLMECFRMHPPILLNPQRVALSAYTLKDGTHIPEGARVAFASAEHQMDPAVTPDPLTFDPMRSYRKRYSSPDQQDRHQAVLTDIDNNLTFGYGNQACPGRFLGVAEIKMLVARLLTEFDFKYPEGKSMPRTLSADENVFLDPKATLMMRKRKA</sequence>
<dbReference type="STRING" id="158607.A0A2P5HJ94"/>
<dbReference type="GO" id="GO:0016705">
    <property type="term" value="F:oxidoreductase activity, acting on paired donors, with incorporation or reduction of molecular oxygen"/>
    <property type="evidence" value="ECO:0007669"/>
    <property type="project" value="InterPro"/>
</dbReference>
<dbReference type="Gene3D" id="1.10.630.10">
    <property type="entry name" value="Cytochrome P450"/>
    <property type="match status" value="1"/>
</dbReference>
<organism evidence="8 9">
    <name type="scientific">Diaporthe helianthi</name>
    <dbReference type="NCBI Taxonomy" id="158607"/>
    <lineage>
        <taxon>Eukaryota</taxon>
        <taxon>Fungi</taxon>
        <taxon>Dikarya</taxon>
        <taxon>Ascomycota</taxon>
        <taxon>Pezizomycotina</taxon>
        <taxon>Sordariomycetes</taxon>
        <taxon>Sordariomycetidae</taxon>
        <taxon>Diaporthales</taxon>
        <taxon>Diaporthaceae</taxon>
        <taxon>Diaporthe</taxon>
    </lineage>
</organism>
<evidence type="ECO:0000313" key="9">
    <source>
        <dbReference type="Proteomes" id="UP000094444"/>
    </source>
</evidence>
<evidence type="ECO:0000256" key="4">
    <source>
        <dbReference type="ARBA" id="ARBA00023002"/>
    </source>
</evidence>
<dbReference type="Pfam" id="PF00067">
    <property type="entry name" value="p450"/>
    <property type="match status" value="1"/>
</dbReference>
<dbReference type="InterPro" id="IPR002403">
    <property type="entry name" value="Cyt_P450_E_grp-IV"/>
</dbReference>
<evidence type="ECO:0000313" key="8">
    <source>
        <dbReference type="EMBL" id="POS70322.1"/>
    </source>
</evidence>
<dbReference type="GO" id="GO:0004497">
    <property type="term" value="F:monooxygenase activity"/>
    <property type="evidence" value="ECO:0007669"/>
    <property type="project" value="UniProtKB-KW"/>
</dbReference>
<accession>A0A2P5HJ94</accession>
<comment type="similarity">
    <text evidence="2">Belongs to the cytochrome P450 family.</text>
</comment>
<keyword evidence="6" id="KW-0503">Monooxygenase</keyword>
<dbReference type="PRINTS" id="PR00465">
    <property type="entry name" value="EP450IV"/>
</dbReference>